<evidence type="ECO:0008006" key="9">
    <source>
        <dbReference type="Google" id="ProtNLM"/>
    </source>
</evidence>
<evidence type="ECO:0000259" key="6">
    <source>
        <dbReference type="Pfam" id="PF22528"/>
    </source>
</evidence>
<dbReference type="Pfam" id="PF22528">
    <property type="entry name" value="PRMT_C"/>
    <property type="match status" value="1"/>
</dbReference>
<keyword evidence="8" id="KW-1185">Reference proteome</keyword>
<dbReference type="Gene3D" id="2.70.160.11">
    <property type="entry name" value="Hnrnp arginine n-methyltransferase1"/>
    <property type="match status" value="1"/>
</dbReference>
<dbReference type="InterPro" id="IPR025799">
    <property type="entry name" value="Arg_MeTrfase"/>
</dbReference>
<proteinExistence type="predicted"/>
<keyword evidence="1 4" id="KW-0489">Methyltransferase</keyword>
<evidence type="ECO:0000256" key="1">
    <source>
        <dbReference type="ARBA" id="ARBA00022603"/>
    </source>
</evidence>
<dbReference type="InterPro" id="IPR041698">
    <property type="entry name" value="Methyltransf_25"/>
</dbReference>
<dbReference type="CDD" id="cd02440">
    <property type="entry name" value="AdoMet_MTases"/>
    <property type="match status" value="1"/>
</dbReference>
<protein>
    <recommendedName>
        <fullName evidence="9">Methyltransferase domain-containing protein</fullName>
    </recommendedName>
</protein>
<comment type="caution">
    <text evidence="7">The sequence shown here is derived from an EMBL/GenBank/DDBJ whole genome shotgun (WGS) entry which is preliminary data.</text>
</comment>
<reference evidence="7 8" key="1">
    <citation type="submission" date="2024-02" db="EMBL/GenBank/DDBJ databases">
        <authorList>
            <person name="Chen Y."/>
            <person name="Shah S."/>
            <person name="Dougan E. K."/>
            <person name="Thang M."/>
            <person name="Chan C."/>
        </authorList>
    </citation>
    <scope>NUCLEOTIDE SEQUENCE [LARGE SCALE GENOMIC DNA]</scope>
</reference>
<organism evidence="7 8">
    <name type="scientific">Durusdinium trenchii</name>
    <dbReference type="NCBI Taxonomy" id="1381693"/>
    <lineage>
        <taxon>Eukaryota</taxon>
        <taxon>Sar</taxon>
        <taxon>Alveolata</taxon>
        <taxon>Dinophyceae</taxon>
        <taxon>Suessiales</taxon>
        <taxon>Symbiodiniaceae</taxon>
        <taxon>Durusdinium</taxon>
    </lineage>
</organism>
<evidence type="ECO:0000313" key="7">
    <source>
        <dbReference type="EMBL" id="CAK9064008.1"/>
    </source>
</evidence>
<dbReference type="PANTHER" id="PTHR11006">
    <property type="entry name" value="PROTEIN ARGININE N-METHYLTRANSFERASE"/>
    <property type="match status" value="1"/>
</dbReference>
<dbReference type="EMBL" id="CAXAMN010021851">
    <property type="protein sequence ID" value="CAK9064008.1"/>
    <property type="molecule type" value="Genomic_DNA"/>
</dbReference>
<evidence type="ECO:0000256" key="3">
    <source>
        <dbReference type="ARBA" id="ARBA00022691"/>
    </source>
</evidence>
<dbReference type="PROSITE" id="PS51678">
    <property type="entry name" value="SAM_MT_PRMT"/>
    <property type="match status" value="1"/>
</dbReference>
<dbReference type="Gene3D" id="3.40.50.150">
    <property type="entry name" value="Vaccinia Virus protein VP39"/>
    <property type="match status" value="1"/>
</dbReference>
<dbReference type="Proteomes" id="UP001642484">
    <property type="component" value="Unassembled WGS sequence"/>
</dbReference>
<feature type="domain" description="Protein arginine N-methyltransferase" evidence="6">
    <location>
        <begin position="196"/>
        <end position="360"/>
    </location>
</feature>
<evidence type="ECO:0000256" key="2">
    <source>
        <dbReference type="ARBA" id="ARBA00022679"/>
    </source>
</evidence>
<evidence type="ECO:0000256" key="4">
    <source>
        <dbReference type="PROSITE-ProRule" id="PRU01015"/>
    </source>
</evidence>
<dbReference type="PANTHER" id="PTHR11006:SF4">
    <property type="entry name" value="PROTEIN ARGININE N-METHYLTRANSFERASE 7"/>
    <property type="match status" value="1"/>
</dbReference>
<dbReference type="InterPro" id="IPR029063">
    <property type="entry name" value="SAM-dependent_MTases_sf"/>
</dbReference>
<dbReference type="InterPro" id="IPR055135">
    <property type="entry name" value="PRMT_dom"/>
</dbReference>
<dbReference type="Pfam" id="PF13649">
    <property type="entry name" value="Methyltransf_25"/>
    <property type="match status" value="1"/>
</dbReference>
<dbReference type="SUPFAM" id="SSF53335">
    <property type="entry name" value="S-adenosyl-L-methionine-dependent methyltransferases"/>
    <property type="match status" value="1"/>
</dbReference>
<accession>A0ABP0NKS3</accession>
<sequence length="375" mass="41459">MDGPDDSDPGLAGLSPEFQAMLGGLSGHTAAFAQMLEKRTKASKEVEKEKDDEVYLESYADLAIHEEMLKDTERVKAYRTAIEHFGPTWAEATVVDVGAGTGLLSVFISRAGARKVVAIEASRLSHFLKKVVEENSCSVEVHECLAEDLSLPEKVDAIVSEWMGYCLLFENMLPSVLAVRDQYLKPGGLMLPSKCRLLLAPIQDDHWRQQKVDFWHRVQGIDMSPLMPLATASFCGIPQHHVIDPEKILAPGTCIFEADLHSVQLADLEAFERWLSVCVPSDRRLDGFVAWFECDFAGAATLSTAPSAAATHWKQTAFYLRQPIGGCWVARKDGGVEVKGSVSFQKHPSFSRGYQVSFDLQAPGRKARSEGYELR</sequence>
<evidence type="ECO:0000259" key="5">
    <source>
        <dbReference type="Pfam" id="PF13649"/>
    </source>
</evidence>
<name>A0ABP0NKS3_9DINO</name>
<keyword evidence="3 4" id="KW-0949">S-adenosyl-L-methionine</keyword>
<keyword evidence="2 4" id="KW-0808">Transferase</keyword>
<evidence type="ECO:0000313" key="8">
    <source>
        <dbReference type="Proteomes" id="UP001642484"/>
    </source>
</evidence>
<gene>
    <name evidence="7" type="ORF">CCMP2556_LOCUS31438</name>
</gene>
<feature type="domain" description="Methyltransferase" evidence="5">
    <location>
        <begin position="94"/>
        <end position="188"/>
    </location>
</feature>